<dbReference type="PROSITE" id="PS50157">
    <property type="entry name" value="ZINC_FINGER_C2H2_2"/>
    <property type="match status" value="5"/>
</dbReference>
<evidence type="ECO:0000256" key="4">
    <source>
        <dbReference type="ARBA" id="ARBA00022771"/>
    </source>
</evidence>
<reference evidence="10" key="1">
    <citation type="submission" date="2020-08" db="EMBL/GenBank/DDBJ databases">
        <title>Multicomponent nature underlies the extraordinary mechanical properties of spider dragline silk.</title>
        <authorList>
            <person name="Kono N."/>
            <person name="Nakamura H."/>
            <person name="Mori M."/>
            <person name="Yoshida Y."/>
            <person name="Ohtoshi R."/>
            <person name="Malay A.D."/>
            <person name="Moran D.A.P."/>
            <person name="Tomita M."/>
            <person name="Numata K."/>
            <person name="Arakawa K."/>
        </authorList>
    </citation>
    <scope>NUCLEOTIDE SEQUENCE</scope>
</reference>
<comment type="subcellular location">
    <subcellularLocation>
        <location evidence="1">Nucleus</location>
    </subcellularLocation>
</comment>
<evidence type="ECO:0000256" key="1">
    <source>
        <dbReference type="ARBA" id="ARBA00004123"/>
    </source>
</evidence>
<dbReference type="Gene3D" id="3.30.160.60">
    <property type="entry name" value="Classic Zinc Finger"/>
    <property type="match status" value="5"/>
</dbReference>
<organism evidence="10 11">
    <name type="scientific">Nephila pilipes</name>
    <name type="common">Giant wood spider</name>
    <name type="synonym">Nephila maculata</name>
    <dbReference type="NCBI Taxonomy" id="299642"/>
    <lineage>
        <taxon>Eukaryota</taxon>
        <taxon>Metazoa</taxon>
        <taxon>Ecdysozoa</taxon>
        <taxon>Arthropoda</taxon>
        <taxon>Chelicerata</taxon>
        <taxon>Arachnida</taxon>
        <taxon>Araneae</taxon>
        <taxon>Araneomorphae</taxon>
        <taxon>Entelegynae</taxon>
        <taxon>Araneoidea</taxon>
        <taxon>Nephilidae</taxon>
        <taxon>Nephila</taxon>
    </lineage>
</organism>
<dbReference type="Pfam" id="PF23561">
    <property type="entry name" value="zf-C2H2_15"/>
    <property type="match status" value="1"/>
</dbReference>
<feature type="compositionally biased region" description="Low complexity" evidence="8">
    <location>
        <begin position="773"/>
        <end position="789"/>
    </location>
</feature>
<dbReference type="SMART" id="SM00355">
    <property type="entry name" value="ZnF_C2H2"/>
    <property type="match status" value="5"/>
</dbReference>
<dbReference type="GO" id="GO:0000978">
    <property type="term" value="F:RNA polymerase II cis-regulatory region sequence-specific DNA binding"/>
    <property type="evidence" value="ECO:0007669"/>
    <property type="project" value="TreeGrafter"/>
</dbReference>
<feature type="compositionally biased region" description="Low complexity" evidence="8">
    <location>
        <begin position="601"/>
        <end position="623"/>
    </location>
</feature>
<dbReference type="FunFam" id="3.30.160.60:FF:000048">
    <property type="entry name" value="GLI family zinc finger 3"/>
    <property type="match status" value="1"/>
</dbReference>
<evidence type="ECO:0000259" key="9">
    <source>
        <dbReference type="PROSITE" id="PS50157"/>
    </source>
</evidence>
<comment type="caution">
    <text evidence="10">The sequence shown here is derived from an EMBL/GenBank/DDBJ whole genome shotgun (WGS) entry which is preliminary data.</text>
</comment>
<feature type="region of interest" description="Disordered" evidence="8">
    <location>
        <begin position="88"/>
        <end position="109"/>
    </location>
</feature>
<feature type="domain" description="C2H2-type" evidence="9">
    <location>
        <begin position="937"/>
        <end position="967"/>
    </location>
</feature>
<feature type="region of interest" description="Disordered" evidence="8">
    <location>
        <begin position="1044"/>
        <end position="1074"/>
    </location>
</feature>
<feature type="region of interest" description="Disordered" evidence="8">
    <location>
        <begin position="768"/>
        <end position="804"/>
    </location>
</feature>
<dbReference type="EMBL" id="BMAW01107070">
    <property type="protein sequence ID" value="GFT27453.1"/>
    <property type="molecule type" value="Genomic_DNA"/>
</dbReference>
<feature type="compositionally biased region" description="Basic residues" evidence="8">
    <location>
        <begin position="954"/>
        <end position="963"/>
    </location>
</feature>
<dbReference type="SUPFAM" id="SSF57667">
    <property type="entry name" value="beta-beta-alpha zinc fingers"/>
    <property type="match status" value="3"/>
</dbReference>
<keyword evidence="5" id="KW-0862">Zinc</keyword>
<feature type="region of interest" description="Disordered" evidence="8">
    <location>
        <begin position="999"/>
        <end position="1032"/>
    </location>
</feature>
<feature type="region of interest" description="Disordered" evidence="8">
    <location>
        <begin position="528"/>
        <end position="551"/>
    </location>
</feature>
<name>A0A8X6TKD5_NEPPI</name>
<feature type="compositionally biased region" description="Polar residues" evidence="8">
    <location>
        <begin position="93"/>
        <end position="109"/>
    </location>
</feature>
<evidence type="ECO:0000256" key="2">
    <source>
        <dbReference type="ARBA" id="ARBA00022723"/>
    </source>
</evidence>
<dbReference type="Proteomes" id="UP000887013">
    <property type="component" value="Unassembled WGS sequence"/>
</dbReference>
<protein>
    <submittedName>
        <fullName evidence="10">Zinc finger protein GLIS3</fullName>
    </submittedName>
</protein>
<feature type="compositionally biased region" description="Low complexity" evidence="8">
    <location>
        <begin position="528"/>
        <end position="541"/>
    </location>
</feature>
<feature type="region of interest" description="Disordered" evidence="8">
    <location>
        <begin position="596"/>
        <end position="642"/>
    </location>
</feature>
<evidence type="ECO:0000256" key="6">
    <source>
        <dbReference type="ARBA" id="ARBA00023242"/>
    </source>
</evidence>
<feature type="domain" description="C2H2-type" evidence="9">
    <location>
        <begin position="907"/>
        <end position="936"/>
    </location>
</feature>
<dbReference type="GO" id="GO:0005634">
    <property type="term" value="C:nucleus"/>
    <property type="evidence" value="ECO:0007669"/>
    <property type="project" value="UniProtKB-SubCell"/>
</dbReference>
<feature type="region of interest" description="Disordered" evidence="8">
    <location>
        <begin position="950"/>
        <end position="979"/>
    </location>
</feature>
<keyword evidence="3" id="KW-0677">Repeat</keyword>
<feature type="compositionally biased region" description="Basic and acidic residues" evidence="8">
    <location>
        <begin position="964"/>
        <end position="979"/>
    </location>
</feature>
<feature type="compositionally biased region" description="Low complexity" evidence="8">
    <location>
        <begin position="1045"/>
        <end position="1065"/>
    </location>
</feature>
<feature type="domain" description="C2H2-type" evidence="9">
    <location>
        <begin position="810"/>
        <end position="840"/>
    </location>
</feature>
<evidence type="ECO:0000313" key="11">
    <source>
        <dbReference type="Proteomes" id="UP000887013"/>
    </source>
</evidence>
<keyword evidence="2" id="KW-0479">Metal-binding</keyword>
<evidence type="ECO:0000256" key="5">
    <source>
        <dbReference type="ARBA" id="ARBA00022833"/>
    </source>
</evidence>
<dbReference type="GO" id="GO:0008270">
    <property type="term" value="F:zinc ion binding"/>
    <property type="evidence" value="ECO:0007669"/>
    <property type="project" value="UniProtKB-KW"/>
</dbReference>
<dbReference type="GO" id="GO:0140297">
    <property type="term" value="F:DNA-binding transcription factor binding"/>
    <property type="evidence" value="ECO:0007669"/>
    <property type="project" value="UniProtKB-ARBA"/>
</dbReference>
<dbReference type="OrthoDB" id="6431080at2759"/>
<evidence type="ECO:0000256" key="8">
    <source>
        <dbReference type="SAM" id="MobiDB-lite"/>
    </source>
</evidence>
<keyword evidence="11" id="KW-1185">Reference proteome</keyword>
<feature type="compositionally biased region" description="Basic and acidic residues" evidence="8">
    <location>
        <begin position="47"/>
        <end position="58"/>
    </location>
</feature>
<keyword evidence="6" id="KW-0539">Nucleus</keyword>
<feature type="region of interest" description="Disordered" evidence="8">
    <location>
        <begin position="47"/>
        <end position="68"/>
    </location>
</feature>
<proteinExistence type="predicted"/>
<feature type="domain" description="C2H2-type" evidence="9">
    <location>
        <begin position="877"/>
        <end position="906"/>
    </location>
</feature>
<feature type="domain" description="C2H2-type" evidence="9">
    <location>
        <begin position="849"/>
        <end position="876"/>
    </location>
</feature>
<feature type="region of interest" description="Disordered" evidence="8">
    <location>
        <begin position="1098"/>
        <end position="1120"/>
    </location>
</feature>
<evidence type="ECO:0000313" key="10">
    <source>
        <dbReference type="EMBL" id="GFT27453.1"/>
    </source>
</evidence>
<dbReference type="InterPro" id="IPR043359">
    <property type="entry name" value="GLI-like"/>
</dbReference>
<dbReference type="FunFam" id="3.30.160.60:FF:000031">
    <property type="entry name" value="GLI family zinc finger 3"/>
    <property type="match status" value="1"/>
</dbReference>
<dbReference type="PANTHER" id="PTHR45718:SF7">
    <property type="entry name" value="C2H2-TYPE DOMAIN-CONTAINING PROTEIN"/>
    <property type="match status" value="1"/>
</dbReference>
<dbReference type="GO" id="GO:0000981">
    <property type="term" value="F:DNA-binding transcription factor activity, RNA polymerase II-specific"/>
    <property type="evidence" value="ECO:0007669"/>
    <property type="project" value="TreeGrafter"/>
</dbReference>
<dbReference type="Pfam" id="PF00096">
    <property type="entry name" value="zf-C2H2"/>
    <property type="match status" value="3"/>
</dbReference>
<dbReference type="InterPro" id="IPR036236">
    <property type="entry name" value="Znf_C2H2_sf"/>
</dbReference>
<dbReference type="InterPro" id="IPR056436">
    <property type="entry name" value="Znf-C2H2_ZIC1-5/GLI1-3-like"/>
</dbReference>
<evidence type="ECO:0000256" key="3">
    <source>
        <dbReference type="ARBA" id="ARBA00022737"/>
    </source>
</evidence>
<accession>A0A8X6TKD5</accession>
<feature type="compositionally biased region" description="Low complexity" evidence="8">
    <location>
        <begin position="1010"/>
        <end position="1025"/>
    </location>
</feature>
<feature type="compositionally biased region" description="Polar residues" evidence="8">
    <location>
        <begin position="624"/>
        <end position="642"/>
    </location>
</feature>
<gene>
    <name evidence="10" type="primary">GLIS3</name>
    <name evidence="10" type="ORF">NPIL_127801</name>
</gene>
<keyword evidence="4 7" id="KW-0863">Zinc-finger</keyword>
<dbReference type="PANTHER" id="PTHR45718">
    <property type="entry name" value="TRANSCRIPTIONAL ACTIVATOR CUBITUS INTERRUPTUS"/>
    <property type="match status" value="1"/>
</dbReference>
<evidence type="ECO:0000256" key="7">
    <source>
        <dbReference type="PROSITE-ProRule" id="PRU00042"/>
    </source>
</evidence>
<dbReference type="InterPro" id="IPR013087">
    <property type="entry name" value="Znf_C2H2_type"/>
</dbReference>
<dbReference type="AlphaFoldDB" id="A0A8X6TKD5"/>
<dbReference type="PROSITE" id="PS00028">
    <property type="entry name" value="ZINC_FINGER_C2H2_1"/>
    <property type="match status" value="4"/>
</dbReference>
<sequence>MCAAAALAQMGEAYNMIGREMDLKPQKAQSQFLPRKSERMMGRLTCTEESKTGKRNESDCYYPTNDGPPSSLYMNTAKSIPLHHSQKKISFPPISSNEFRSQSTQLHRPTSSFAEIPSLQDRAQTSFQESALISEAKELRNTALSPNQKLPPIVVPKPPSAARIPNMPPHSISEIPEPLVASVENKEQYPSFLDLKTAYENMMVGYFMPQDVKPEASLPCNLQTQQSQPNYIQRGNQGNINPNFAYQSPNEVQPAIQNVPFDSAFYIPQILTTEEYSKKQLEASMVNRAGTHTRKGILQKSKNVIHADTSPSVNQHTSMDITSSGCTVLDTSTFGQYQEHSMNPTSNIVSNEILKPENSNYNPCSRANISSTAVNTMQTCNIASQSAIVDSGDQTSNMMTPDMSSVLNDLSMFMIPQNNATMDLISVQNNARTSFTTATTTTSTTSANSYSSQYQPKPDSAFGRFSVLPSVASTATPGGFGDGDNLSLMSYASIPGNAQNSSQMGMYCTSFSPFSVNFHENIPSAFTSSPRYSGRSSYSSRSRNKRALSNSPLSAEGIDLNSIIRMSPTSLVAYINGSRSSSSCVSPGSLGEKTGCYGHLSARNSSSSPHSGSASSGNRRSSSYTPQTGTPGNSSTITSDNSNLSNICLRNEKLKNDFLNLDDNLLVIQAMQDLESGVDISSSASLSYTNNTAQNTQMMPEFENLQVLPQDLAAFATEDYIPFIPTSLPPVHTHLQPLQPIQNQPLQALGPPQKPPPTYDQHMARKALLQKNSSSESSSQPSNSSSFESSEGDKTAGGNSSTDTETNRMYACRWLDCTAVFHDQEEFVTHIEKIHIDQKKGDDFICFWKLCPRRLHPFNARYKLLVHMRIHSGDKPNKCTFAGCKKAFSRLENLKIHLRSHTGERPYSCTYPGCTKTFSNSSDRTKHQKTHQDTKPYVCQVAGCGKKYTDPSSLRKHVKKSHPEKKEPDRKKIRGGVEELDPKDLSECLVIQAIKPTTLCDASPPEPTDSGLGRSPRSSQPGSSSDHYPGLIYSGETLTLNETVHGSCHTSPSSHHSSPRSQIDSESLPANNNSLRVPILPPIAPSLAQQNFSFPNQVMTSSRNTPSLPRTITSPNVFGQSRNSFQHTQLQDETARRAALGIHSACSNNINYKQPDSSSRSALKS</sequence>